<protein>
    <submittedName>
        <fullName evidence="3">Uncharacterized protein</fullName>
    </submittedName>
</protein>
<comment type="caution">
    <text evidence="3">The sequence shown here is derived from an EMBL/GenBank/DDBJ whole genome shotgun (WGS) entry which is preliminary data.</text>
</comment>
<evidence type="ECO:0000256" key="2">
    <source>
        <dbReference type="SAM" id="MobiDB-lite"/>
    </source>
</evidence>
<dbReference type="Proteomes" id="UP001154282">
    <property type="component" value="Unassembled WGS sequence"/>
</dbReference>
<feature type="coiled-coil region" evidence="1">
    <location>
        <begin position="192"/>
        <end position="272"/>
    </location>
</feature>
<accession>A0AAV0LNX5</accession>
<evidence type="ECO:0000313" key="3">
    <source>
        <dbReference type="EMBL" id="CAI0435255.1"/>
    </source>
</evidence>
<dbReference type="PANTHER" id="PTHR35992">
    <property type="entry name" value="CYTOMATRIX PROTEIN-LIKE PROTEIN"/>
    <property type="match status" value="1"/>
</dbReference>
<feature type="region of interest" description="Disordered" evidence="2">
    <location>
        <begin position="286"/>
        <end position="325"/>
    </location>
</feature>
<proteinExistence type="predicted"/>
<keyword evidence="4" id="KW-1185">Reference proteome</keyword>
<gene>
    <name evidence="3" type="ORF">LITE_LOCUS24625</name>
</gene>
<keyword evidence="1" id="KW-0175">Coiled coil</keyword>
<dbReference type="PANTHER" id="PTHR35992:SF1">
    <property type="entry name" value="CYTOMATRIX PROTEIN-LIKE PROTEIN"/>
    <property type="match status" value="1"/>
</dbReference>
<organism evidence="3 4">
    <name type="scientific">Linum tenue</name>
    <dbReference type="NCBI Taxonomy" id="586396"/>
    <lineage>
        <taxon>Eukaryota</taxon>
        <taxon>Viridiplantae</taxon>
        <taxon>Streptophyta</taxon>
        <taxon>Embryophyta</taxon>
        <taxon>Tracheophyta</taxon>
        <taxon>Spermatophyta</taxon>
        <taxon>Magnoliopsida</taxon>
        <taxon>eudicotyledons</taxon>
        <taxon>Gunneridae</taxon>
        <taxon>Pentapetalae</taxon>
        <taxon>rosids</taxon>
        <taxon>fabids</taxon>
        <taxon>Malpighiales</taxon>
        <taxon>Linaceae</taxon>
        <taxon>Linum</taxon>
    </lineage>
</organism>
<sequence>MGGAKRPESRSEVAKWKVFYAPLVKLLKNQQEQIETLLSQRKSLEEWIKKHQEARTANHRLYETHISELMSRLEAKEMELLMEAAKTELMVGLKHREAVVRKLKLEETEDELADFRALFDLLTASSKETDEPDQGTESRRRTRSSTSKIAAADPESERLKLKYEKLVSDKNVVIAMLSKEKTFIWNQFNMLESKLTEKLKVKQAEVDQANDKLVQVVTTAEQLQSSNGEKDGTIAELREQLQSSNTEKDEAIEKLEARVHELSQELEGLKKSQVATPALRSCKGMAVKTVKKESNAENVRPNGKGSRSSKRKGDDDDAVIIVESPPNLFTSSFRVPKLKNSSTPA</sequence>
<feature type="region of interest" description="Disordered" evidence="2">
    <location>
        <begin position="126"/>
        <end position="154"/>
    </location>
</feature>
<name>A0AAV0LNX5_9ROSI</name>
<evidence type="ECO:0000313" key="4">
    <source>
        <dbReference type="Proteomes" id="UP001154282"/>
    </source>
</evidence>
<evidence type="ECO:0000256" key="1">
    <source>
        <dbReference type="SAM" id="Coils"/>
    </source>
</evidence>
<dbReference type="EMBL" id="CAMGYJ010000006">
    <property type="protein sequence ID" value="CAI0435255.1"/>
    <property type="molecule type" value="Genomic_DNA"/>
</dbReference>
<reference evidence="3" key="1">
    <citation type="submission" date="2022-08" db="EMBL/GenBank/DDBJ databases">
        <authorList>
            <person name="Gutierrez-Valencia J."/>
        </authorList>
    </citation>
    <scope>NUCLEOTIDE SEQUENCE</scope>
</reference>
<dbReference type="AlphaFoldDB" id="A0AAV0LNX5"/>